<dbReference type="GO" id="GO:0003677">
    <property type="term" value="F:DNA binding"/>
    <property type="evidence" value="ECO:0007669"/>
    <property type="project" value="UniProtKB-KW"/>
</dbReference>
<organism evidence="9 10">
    <name type="scientific">Seonamhaeicola algicola</name>
    <dbReference type="NCBI Taxonomy" id="1719036"/>
    <lineage>
        <taxon>Bacteria</taxon>
        <taxon>Pseudomonadati</taxon>
        <taxon>Bacteroidota</taxon>
        <taxon>Flavobacteriia</taxon>
        <taxon>Flavobacteriales</taxon>
        <taxon>Flavobacteriaceae</taxon>
    </lineage>
</organism>
<dbReference type="SUPFAM" id="SSF88659">
    <property type="entry name" value="Sigma3 and sigma4 domains of RNA polymerase sigma factors"/>
    <property type="match status" value="1"/>
</dbReference>
<protein>
    <recommendedName>
        <fullName evidence="6">RNA polymerase sigma factor</fullName>
    </recommendedName>
</protein>
<dbReference type="Pfam" id="PF04542">
    <property type="entry name" value="Sigma70_r2"/>
    <property type="match status" value="1"/>
</dbReference>
<dbReference type="InterPro" id="IPR007627">
    <property type="entry name" value="RNA_pol_sigma70_r2"/>
</dbReference>
<evidence type="ECO:0000256" key="2">
    <source>
        <dbReference type="ARBA" id="ARBA00023015"/>
    </source>
</evidence>
<keyword evidence="5 6" id="KW-0804">Transcription</keyword>
<dbReference type="PANTHER" id="PTHR43133">
    <property type="entry name" value="RNA POLYMERASE ECF-TYPE SIGMA FACTO"/>
    <property type="match status" value="1"/>
</dbReference>
<dbReference type="GO" id="GO:0016987">
    <property type="term" value="F:sigma factor activity"/>
    <property type="evidence" value="ECO:0007669"/>
    <property type="project" value="UniProtKB-KW"/>
</dbReference>
<dbReference type="CDD" id="cd06171">
    <property type="entry name" value="Sigma70_r4"/>
    <property type="match status" value="1"/>
</dbReference>
<keyword evidence="3 6" id="KW-0731">Sigma factor</keyword>
<evidence type="ECO:0000259" key="7">
    <source>
        <dbReference type="Pfam" id="PF04542"/>
    </source>
</evidence>
<dbReference type="Gene3D" id="1.10.1740.10">
    <property type="match status" value="1"/>
</dbReference>
<keyword evidence="2 6" id="KW-0805">Transcription regulation</keyword>
<dbReference type="RefSeq" id="WP_147131896.1">
    <property type="nucleotide sequence ID" value="NZ_VOSC01000012.1"/>
</dbReference>
<dbReference type="InterPro" id="IPR000838">
    <property type="entry name" value="RNA_pol_sigma70_ECF_CS"/>
</dbReference>
<evidence type="ECO:0000256" key="4">
    <source>
        <dbReference type="ARBA" id="ARBA00023125"/>
    </source>
</evidence>
<proteinExistence type="inferred from homology"/>
<dbReference type="InterPro" id="IPR013324">
    <property type="entry name" value="RNA_pol_sigma_r3/r4-like"/>
</dbReference>
<dbReference type="InterPro" id="IPR039425">
    <property type="entry name" value="RNA_pol_sigma-70-like"/>
</dbReference>
<reference evidence="10" key="1">
    <citation type="submission" date="2019-08" db="EMBL/GenBank/DDBJ databases">
        <title>Seonamhaeicola sediminis sp. nov., isolated from marine sediment.</title>
        <authorList>
            <person name="Cao W.R."/>
        </authorList>
    </citation>
    <scope>NUCLEOTIDE SEQUENCE [LARGE SCALE GENOMIC DNA]</scope>
    <source>
        <strain evidence="10">Gy8</strain>
    </source>
</reference>
<gene>
    <name evidence="9" type="ORF">FUA26_04040</name>
</gene>
<dbReference type="InterPro" id="IPR013249">
    <property type="entry name" value="RNA_pol_sigma70_r4_t2"/>
</dbReference>
<dbReference type="Gene3D" id="1.10.10.10">
    <property type="entry name" value="Winged helix-like DNA-binding domain superfamily/Winged helix DNA-binding domain"/>
    <property type="match status" value="1"/>
</dbReference>
<dbReference type="NCBIfam" id="TIGR02937">
    <property type="entry name" value="sigma70-ECF"/>
    <property type="match status" value="1"/>
</dbReference>
<evidence type="ECO:0000256" key="3">
    <source>
        <dbReference type="ARBA" id="ARBA00023082"/>
    </source>
</evidence>
<dbReference type="AlphaFoldDB" id="A0A5C7B539"/>
<dbReference type="InterPro" id="IPR013325">
    <property type="entry name" value="RNA_pol_sigma_r2"/>
</dbReference>
<comment type="caution">
    <text evidence="9">The sequence shown here is derived from an EMBL/GenBank/DDBJ whole genome shotgun (WGS) entry which is preliminary data.</text>
</comment>
<dbReference type="InterPro" id="IPR014284">
    <property type="entry name" value="RNA_pol_sigma-70_dom"/>
</dbReference>
<evidence type="ECO:0000256" key="6">
    <source>
        <dbReference type="RuleBase" id="RU000716"/>
    </source>
</evidence>
<keyword evidence="4 6" id="KW-0238">DNA-binding</keyword>
<evidence type="ECO:0000259" key="8">
    <source>
        <dbReference type="Pfam" id="PF08281"/>
    </source>
</evidence>
<dbReference type="PANTHER" id="PTHR43133:SF51">
    <property type="entry name" value="RNA POLYMERASE SIGMA FACTOR"/>
    <property type="match status" value="1"/>
</dbReference>
<dbReference type="GO" id="GO:0006352">
    <property type="term" value="P:DNA-templated transcription initiation"/>
    <property type="evidence" value="ECO:0007669"/>
    <property type="project" value="InterPro"/>
</dbReference>
<dbReference type="Proteomes" id="UP000321790">
    <property type="component" value="Unassembled WGS sequence"/>
</dbReference>
<sequence>MSNAIVFTHKDLIERSKQGDTKTQYKLYALYVEAMFNVCMRMVKIKEDAEDILQESFIEAFKNLNNFRYESTFGAWLKRIVINKSINHLKLKKLPLITIENDNYSIQNNTEEHQDNHLNFDVNRIKKGITLLPQGYQTIINLYLIEGYDHVEISEVLGINTSTSKSQYHRAKKKLIEIMHQL</sequence>
<evidence type="ECO:0000256" key="1">
    <source>
        <dbReference type="ARBA" id="ARBA00010641"/>
    </source>
</evidence>
<dbReference type="PROSITE" id="PS01063">
    <property type="entry name" value="SIGMA70_ECF"/>
    <property type="match status" value="1"/>
</dbReference>
<evidence type="ECO:0000256" key="5">
    <source>
        <dbReference type="ARBA" id="ARBA00023163"/>
    </source>
</evidence>
<name>A0A5C7B539_9FLAO</name>
<feature type="domain" description="RNA polymerase sigma factor 70 region 4 type 2" evidence="8">
    <location>
        <begin position="129"/>
        <end position="175"/>
    </location>
</feature>
<dbReference type="Pfam" id="PF08281">
    <property type="entry name" value="Sigma70_r4_2"/>
    <property type="match status" value="1"/>
</dbReference>
<accession>A0A5C7B539</accession>
<dbReference type="EMBL" id="VOSC01000012">
    <property type="protein sequence ID" value="TXE12972.1"/>
    <property type="molecule type" value="Genomic_DNA"/>
</dbReference>
<dbReference type="InterPro" id="IPR036388">
    <property type="entry name" value="WH-like_DNA-bd_sf"/>
</dbReference>
<keyword evidence="10" id="KW-1185">Reference proteome</keyword>
<dbReference type="OrthoDB" id="1160671at2"/>
<feature type="domain" description="RNA polymerase sigma-70 region 2" evidence="7">
    <location>
        <begin position="27"/>
        <end position="90"/>
    </location>
</feature>
<evidence type="ECO:0000313" key="10">
    <source>
        <dbReference type="Proteomes" id="UP000321790"/>
    </source>
</evidence>
<comment type="similarity">
    <text evidence="1 6">Belongs to the sigma-70 factor family. ECF subfamily.</text>
</comment>
<dbReference type="SUPFAM" id="SSF88946">
    <property type="entry name" value="Sigma2 domain of RNA polymerase sigma factors"/>
    <property type="match status" value="1"/>
</dbReference>
<evidence type="ECO:0000313" key="9">
    <source>
        <dbReference type="EMBL" id="TXE12972.1"/>
    </source>
</evidence>